<evidence type="ECO:0000313" key="7">
    <source>
        <dbReference type="Proteomes" id="UP000198406"/>
    </source>
</evidence>
<dbReference type="OrthoDB" id="551633at2759"/>
<feature type="region of interest" description="Disordered" evidence="5">
    <location>
        <begin position="143"/>
        <end position="211"/>
    </location>
</feature>
<evidence type="ECO:0000256" key="1">
    <source>
        <dbReference type="ARBA" id="ARBA00004604"/>
    </source>
</evidence>
<dbReference type="GO" id="GO:0019843">
    <property type="term" value="F:rRNA binding"/>
    <property type="evidence" value="ECO:0007669"/>
    <property type="project" value="TreeGrafter"/>
</dbReference>
<feature type="region of interest" description="Disordered" evidence="5">
    <location>
        <begin position="55"/>
        <end position="77"/>
    </location>
</feature>
<dbReference type="Proteomes" id="UP000198406">
    <property type="component" value="Unassembled WGS sequence"/>
</dbReference>
<keyword evidence="7" id="KW-1185">Reference proteome</keyword>
<dbReference type="PANTHER" id="PTHR14577:SF0">
    <property type="entry name" value="NUCLEOLAR PROTEIN 12"/>
    <property type="match status" value="1"/>
</dbReference>
<comment type="subcellular location">
    <subcellularLocation>
        <location evidence="1">Nucleus</location>
        <location evidence="1">Nucleolus</location>
    </subcellularLocation>
</comment>
<evidence type="ECO:0000256" key="5">
    <source>
        <dbReference type="SAM" id="MobiDB-lite"/>
    </source>
</evidence>
<sequence>MTKTKNNNNKRTFYAKRKTEITFDPESRKDYLQGFSQRKQQRRAFGLAMQKVKDRKAKLEKRAERKDALQEQMEQAEQQKAQVLESLLESQPNEWLKTSLPAKPLAPEPVDTVKLYQDTETKSCWGGEVIVTTSTKMFGEEDSVVDETTHHNKKKKGKDAAQEYAGNVERFMHELKGNLPGKKKKTSSSIIKVKGKHGAAKMKGMGGDLKTAQRILKQAQTKKGRRRSK</sequence>
<comment type="similarity">
    <text evidence="2">Belongs to the RRP17 family.</text>
</comment>
<dbReference type="PANTHER" id="PTHR14577">
    <property type="entry name" value="NUCLEOLAR PROTEIN 12"/>
    <property type="match status" value="1"/>
</dbReference>
<dbReference type="InParanoid" id="A0A1Z5JXC4"/>
<dbReference type="EMBL" id="BDSP01000131">
    <property type="protein sequence ID" value="GAX18526.1"/>
    <property type="molecule type" value="Genomic_DNA"/>
</dbReference>
<keyword evidence="3" id="KW-0175">Coiled coil</keyword>
<feature type="compositionally biased region" description="Basic and acidic residues" evidence="5">
    <location>
        <begin position="60"/>
        <end position="69"/>
    </location>
</feature>
<accession>A0A1Z5JXC4</accession>
<keyword evidence="4" id="KW-0539">Nucleus</keyword>
<dbReference type="InterPro" id="IPR019186">
    <property type="entry name" value="Nucleolar_protein_12"/>
</dbReference>
<evidence type="ECO:0000256" key="4">
    <source>
        <dbReference type="ARBA" id="ARBA00023242"/>
    </source>
</evidence>
<evidence type="ECO:0000256" key="2">
    <source>
        <dbReference type="ARBA" id="ARBA00007175"/>
    </source>
</evidence>
<comment type="caution">
    <text evidence="6">The sequence shown here is derived from an EMBL/GenBank/DDBJ whole genome shotgun (WGS) entry which is preliminary data.</text>
</comment>
<dbReference type="Pfam" id="PF09805">
    <property type="entry name" value="Nop25"/>
    <property type="match status" value="1"/>
</dbReference>
<gene>
    <name evidence="6" type="ORF">FisN_10Hu274</name>
</gene>
<dbReference type="GO" id="GO:0005730">
    <property type="term" value="C:nucleolus"/>
    <property type="evidence" value="ECO:0007669"/>
    <property type="project" value="UniProtKB-SubCell"/>
</dbReference>
<evidence type="ECO:0000256" key="3">
    <source>
        <dbReference type="ARBA" id="ARBA00023054"/>
    </source>
</evidence>
<evidence type="ECO:0008006" key="8">
    <source>
        <dbReference type="Google" id="ProtNLM"/>
    </source>
</evidence>
<proteinExistence type="inferred from homology"/>
<name>A0A1Z5JXC4_FISSO</name>
<reference evidence="6 7" key="1">
    <citation type="journal article" date="2015" name="Plant Cell">
        <title>Oil accumulation by the oleaginous diatom Fistulifera solaris as revealed by the genome and transcriptome.</title>
        <authorList>
            <person name="Tanaka T."/>
            <person name="Maeda Y."/>
            <person name="Veluchamy A."/>
            <person name="Tanaka M."/>
            <person name="Abida H."/>
            <person name="Marechal E."/>
            <person name="Bowler C."/>
            <person name="Muto M."/>
            <person name="Sunaga Y."/>
            <person name="Tanaka M."/>
            <person name="Yoshino T."/>
            <person name="Taniguchi T."/>
            <person name="Fukuda Y."/>
            <person name="Nemoto M."/>
            <person name="Matsumoto M."/>
            <person name="Wong P.S."/>
            <person name="Aburatani S."/>
            <person name="Fujibuchi W."/>
        </authorList>
    </citation>
    <scope>NUCLEOTIDE SEQUENCE [LARGE SCALE GENOMIC DNA]</scope>
    <source>
        <strain evidence="6 7">JPCC DA0580</strain>
    </source>
</reference>
<protein>
    <recommendedName>
        <fullName evidence="8">Nucleolar protein 12</fullName>
    </recommendedName>
</protein>
<dbReference type="AlphaFoldDB" id="A0A1Z5JXC4"/>
<evidence type="ECO:0000313" key="6">
    <source>
        <dbReference type="EMBL" id="GAX18526.1"/>
    </source>
</evidence>
<organism evidence="6 7">
    <name type="scientific">Fistulifera solaris</name>
    <name type="common">Oleaginous diatom</name>
    <dbReference type="NCBI Taxonomy" id="1519565"/>
    <lineage>
        <taxon>Eukaryota</taxon>
        <taxon>Sar</taxon>
        <taxon>Stramenopiles</taxon>
        <taxon>Ochrophyta</taxon>
        <taxon>Bacillariophyta</taxon>
        <taxon>Bacillariophyceae</taxon>
        <taxon>Bacillariophycidae</taxon>
        <taxon>Naviculales</taxon>
        <taxon>Naviculaceae</taxon>
        <taxon>Fistulifera</taxon>
    </lineage>
</organism>